<feature type="domain" description="Alpha/beta hydrolase fold-3" evidence="2">
    <location>
        <begin position="453"/>
        <end position="543"/>
    </location>
</feature>
<dbReference type="Pfam" id="PF07859">
    <property type="entry name" value="Abhydrolase_3"/>
    <property type="match status" value="2"/>
</dbReference>
<feature type="transmembrane region" description="Helical" evidence="1">
    <location>
        <begin position="56"/>
        <end position="78"/>
    </location>
</feature>
<name>A0ABP9XLL5_9FUNG</name>
<evidence type="ECO:0000313" key="3">
    <source>
        <dbReference type="EMBL" id="GAA5794947.1"/>
    </source>
</evidence>
<evidence type="ECO:0000259" key="2">
    <source>
        <dbReference type="Pfam" id="PF07859"/>
    </source>
</evidence>
<dbReference type="PANTHER" id="PTHR23025">
    <property type="entry name" value="TRIACYLGLYCEROL LIPASE"/>
    <property type="match status" value="1"/>
</dbReference>
<evidence type="ECO:0000256" key="1">
    <source>
        <dbReference type="SAM" id="Phobius"/>
    </source>
</evidence>
<dbReference type="SUPFAM" id="SSF53474">
    <property type="entry name" value="alpha/beta-Hydrolases"/>
    <property type="match status" value="1"/>
</dbReference>
<keyword evidence="1" id="KW-1133">Transmembrane helix</keyword>
<proteinExistence type="predicted"/>
<keyword evidence="1" id="KW-0472">Membrane</keyword>
<accession>A0ABP9XLL5</accession>
<dbReference type="InterPro" id="IPR029058">
    <property type="entry name" value="AB_hydrolase_fold"/>
</dbReference>
<sequence>MLDHLVGKPSSNWKRTQVLLALLFGWHIIVNGKTKQLPAFLQNLNAKNVGGSPWRIVIASWMAYYLSQNLFLLIGLNAPDPLARLYKRSFYRATWILTALDAGFFTAMRFKPMWLRHILSLVFSAYYLVFADDAEEKVRRVRSTISIDQMRVSWEKVAQNPILGFFSKILRPHLTIQDILTIDRPLYRKDLPDIEVYRYYTGHKDTYAQHDTILLQFPGGGFVSMPPPCHEDALSVWAKHTGFPVLSVNYKKAPEYPFPWPIEECFDLYVALIQSKGKIIGLSGEKDINIVLVGDSAGGNITAAVTLKILAHNQQMALKNVIPSVTISSTTNDESDGQNDLSSAQLEACHIKVPIGLILIYPALDFEMSCWMSTSKLSLIRAESNTSLFRSGSLDSIWQTKDHLSHASPLSVVPDLEKKQSLWRRALGIKPTLQQRMADRAHPIRDKVQTRDPWATARLSMTSRMSFFNDRLLSPDLLRAMAILYLGPHASPDFESDYLLSPVYAPEDLLAQFPQTYMMCGEKDPLVDDTVIFAGRIRQAKRKYRQDNPLDENFPSGDGVRVKFLEGMSHAFLQMMPFLPEAHQAAKTIGDWIIDLSETSQHSRTTLVQNNQTRGTSNTNTYNTNNNKVHKSEIGDHHVAEIITSEKDMINRRKQELLKGLF</sequence>
<reference evidence="3 4" key="1">
    <citation type="submission" date="2024-04" db="EMBL/GenBank/DDBJ databases">
        <title>genome sequences of Mucor flavus KT1a and Helicostylum pulchrum KT1b strains isolation_sourced from the surface of a dry-aged beef.</title>
        <authorList>
            <person name="Toyotome T."/>
            <person name="Hosono M."/>
            <person name="Torimaru M."/>
            <person name="Fukuda K."/>
            <person name="Mikami N."/>
        </authorList>
    </citation>
    <scope>NUCLEOTIDE SEQUENCE [LARGE SCALE GENOMIC DNA]</scope>
    <source>
        <strain evidence="3 4">KT1b</strain>
    </source>
</reference>
<dbReference type="Gene3D" id="3.40.50.1820">
    <property type="entry name" value="alpha/beta hydrolase"/>
    <property type="match status" value="2"/>
</dbReference>
<dbReference type="PANTHER" id="PTHR23025:SF3">
    <property type="entry name" value="HORMONE-SENSITIVE LIPASE"/>
    <property type="match status" value="1"/>
</dbReference>
<feature type="domain" description="Alpha/beta hydrolase fold-3" evidence="2">
    <location>
        <begin position="215"/>
        <end position="366"/>
    </location>
</feature>
<keyword evidence="4" id="KW-1185">Reference proteome</keyword>
<dbReference type="Proteomes" id="UP001476247">
    <property type="component" value="Unassembled WGS sequence"/>
</dbReference>
<gene>
    <name evidence="3" type="ORF">HPULCUR_000297</name>
</gene>
<comment type="caution">
    <text evidence="3">The sequence shown here is derived from an EMBL/GenBank/DDBJ whole genome shotgun (WGS) entry which is preliminary data.</text>
</comment>
<dbReference type="InterPro" id="IPR013094">
    <property type="entry name" value="AB_hydrolase_3"/>
</dbReference>
<protein>
    <recommendedName>
        <fullName evidence="2">Alpha/beta hydrolase fold-3 domain-containing protein</fullName>
    </recommendedName>
</protein>
<evidence type="ECO:0000313" key="4">
    <source>
        <dbReference type="Proteomes" id="UP001476247"/>
    </source>
</evidence>
<organism evidence="3 4">
    <name type="scientific">Helicostylum pulchrum</name>
    <dbReference type="NCBI Taxonomy" id="562976"/>
    <lineage>
        <taxon>Eukaryota</taxon>
        <taxon>Fungi</taxon>
        <taxon>Fungi incertae sedis</taxon>
        <taxon>Mucoromycota</taxon>
        <taxon>Mucoromycotina</taxon>
        <taxon>Mucoromycetes</taxon>
        <taxon>Mucorales</taxon>
        <taxon>Mucorineae</taxon>
        <taxon>Mucoraceae</taxon>
        <taxon>Helicostylum</taxon>
    </lineage>
</organism>
<dbReference type="EMBL" id="BAABUJ010000004">
    <property type="protein sequence ID" value="GAA5794947.1"/>
    <property type="molecule type" value="Genomic_DNA"/>
</dbReference>
<keyword evidence="1" id="KW-0812">Transmembrane</keyword>
<feature type="transmembrane region" description="Helical" evidence="1">
    <location>
        <begin position="90"/>
        <end position="108"/>
    </location>
</feature>